<protein>
    <submittedName>
        <fullName evidence="1">Uncharacterized protein</fullName>
    </submittedName>
</protein>
<name>A0ABQ1J1M3_9PROT</name>
<gene>
    <name evidence="1" type="ORF">GCM10011503_01180</name>
</gene>
<comment type="caution">
    <text evidence="1">The sequence shown here is derived from an EMBL/GenBank/DDBJ whole genome shotgun (WGS) entry which is preliminary data.</text>
</comment>
<organism evidence="1 2">
    <name type="scientific">Henriciella pelagia</name>
    <dbReference type="NCBI Taxonomy" id="1977912"/>
    <lineage>
        <taxon>Bacteria</taxon>
        <taxon>Pseudomonadati</taxon>
        <taxon>Pseudomonadota</taxon>
        <taxon>Alphaproteobacteria</taxon>
        <taxon>Hyphomonadales</taxon>
        <taxon>Hyphomonadaceae</taxon>
        <taxon>Henriciella</taxon>
    </lineage>
</organism>
<dbReference type="EMBL" id="BMKF01000001">
    <property type="protein sequence ID" value="GGB56610.1"/>
    <property type="molecule type" value="Genomic_DNA"/>
</dbReference>
<keyword evidence="2" id="KW-1185">Reference proteome</keyword>
<evidence type="ECO:0000313" key="2">
    <source>
        <dbReference type="Proteomes" id="UP000628854"/>
    </source>
</evidence>
<reference evidence="2" key="1">
    <citation type="journal article" date="2019" name="Int. J. Syst. Evol. Microbiol.">
        <title>The Global Catalogue of Microorganisms (GCM) 10K type strain sequencing project: providing services to taxonomists for standard genome sequencing and annotation.</title>
        <authorList>
            <consortium name="The Broad Institute Genomics Platform"/>
            <consortium name="The Broad Institute Genome Sequencing Center for Infectious Disease"/>
            <person name="Wu L."/>
            <person name="Ma J."/>
        </authorList>
    </citation>
    <scope>NUCLEOTIDE SEQUENCE [LARGE SCALE GENOMIC DNA]</scope>
    <source>
        <strain evidence="2">CGMCC 1.15928</strain>
    </source>
</reference>
<proteinExistence type="predicted"/>
<sequence>MLSKGWVVSTPQSAPAVYAVLTGDIIASSGMSAETLSGVRAGLQEAAEVFCNGYKSSVEARMDRAADIDMYRGDGWQLLLTEQALALRLALFLRATLRAKHGADTRIAIAVGGCDEINGEKLSLSVGEAFTLSGRALEGMTGYFDMTAVLPERAGAMTRWVAASLHLASEIVRGWTRRQSEVAALALLHPNATHEDLSRMLDPPVAKQTVTASLGGAGWRALLEALAAFEETDWQVELAA</sequence>
<dbReference type="Proteomes" id="UP000628854">
    <property type="component" value="Unassembled WGS sequence"/>
</dbReference>
<accession>A0ABQ1J1M3</accession>
<evidence type="ECO:0000313" key="1">
    <source>
        <dbReference type="EMBL" id="GGB56610.1"/>
    </source>
</evidence>